<proteinExistence type="predicted"/>
<feature type="non-terminal residue" evidence="1">
    <location>
        <position position="85"/>
    </location>
</feature>
<accession>A0A9P6IMP4</accession>
<protein>
    <submittedName>
        <fullName evidence="1">Uncharacterized protein</fullName>
    </submittedName>
</protein>
<name>A0A9P6IMP4_MORAP</name>
<comment type="caution">
    <text evidence="1">The sequence shown here is derived from an EMBL/GenBank/DDBJ whole genome shotgun (WGS) entry which is preliminary data.</text>
</comment>
<evidence type="ECO:0000313" key="1">
    <source>
        <dbReference type="EMBL" id="KAF9937895.1"/>
    </source>
</evidence>
<organism evidence="1 2">
    <name type="scientific">Mortierella alpina</name>
    <name type="common">Oleaginous fungus</name>
    <name type="synonym">Mortierella renispora</name>
    <dbReference type="NCBI Taxonomy" id="64518"/>
    <lineage>
        <taxon>Eukaryota</taxon>
        <taxon>Fungi</taxon>
        <taxon>Fungi incertae sedis</taxon>
        <taxon>Mucoromycota</taxon>
        <taxon>Mortierellomycotina</taxon>
        <taxon>Mortierellomycetes</taxon>
        <taxon>Mortierellales</taxon>
        <taxon>Mortierellaceae</taxon>
        <taxon>Mortierella</taxon>
    </lineage>
</organism>
<gene>
    <name evidence="1" type="ORF">BGZ70_006616</name>
</gene>
<keyword evidence="2" id="KW-1185">Reference proteome</keyword>
<dbReference type="AlphaFoldDB" id="A0A9P6IMP4"/>
<feature type="non-terminal residue" evidence="1">
    <location>
        <position position="1"/>
    </location>
</feature>
<sequence length="85" mass="9903">EDDYACCSICLINILANQPVDDQGSLFKPFIQNIIQKQHSREPYLYEAMQNTQLHTLHHSILTWPSILNSLDEEEQENLSDEEDQ</sequence>
<reference evidence="1" key="1">
    <citation type="journal article" date="2020" name="Fungal Divers.">
        <title>Resolving the Mortierellaceae phylogeny through synthesis of multi-gene phylogenetics and phylogenomics.</title>
        <authorList>
            <person name="Vandepol N."/>
            <person name="Liber J."/>
            <person name="Desiro A."/>
            <person name="Na H."/>
            <person name="Kennedy M."/>
            <person name="Barry K."/>
            <person name="Grigoriev I.V."/>
            <person name="Miller A.N."/>
            <person name="O'Donnell K."/>
            <person name="Stajich J.E."/>
            <person name="Bonito G."/>
        </authorList>
    </citation>
    <scope>NUCLEOTIDE SEQUENCE</scope>
    <source>
        <strain evidence="1">CK1249</strain>
    </source>
</reference>
<dbReference type="Proteomes" id="UP000738359">
    <property type="component" value="Unassembled WGS sequence"/>
</dbReference>
<dbReference type="EMBL" id="JAAAHY010003770">
    <property type="protein sequence ID" value="KAF9937895.1"/>
    <property type="molecule type" value="Genomic_DNA"/>
</dbReference>
<evidence type="ECO:0000313" key="2">
    <source>
        <dbReference type="Proteomes" id="UP000738359"/>
    </source>
</evidence>